<dbReference type="Proteomes" id="UP000263489">
    <property type="component" value="Unassembled WGS sequence"/>
</dbReference>
<dbReference type="InterPro" id="IPR011006">
    <property type="entry name" value="CheY-like_superfamily"/>
</dbReference>
<dbReference type="Gene3D" id="3.40.50.2300">
    <property type="match status" value="1"/>
</dbReference>
<keyword evidence="3" id="KW-0238">DNA-binding</keyword>
<dbReference type="GO" id="GO:0003677">
    <property type="term" value="F:DNA binding"/>
    <property type="evidence" value="ECO:0007669"/>
    <property type="project" value="UniProtKB-KW"/>
</dbReference>
<comment type="caution">
    <text evidence="3">The sequence shown here is derived from an EMBL/GenBank/DDBJ whole genome shotgun (WGS) entry which is preliminary data.</text>
</comment>
<reference evidence="3 4" key="1">
    <citation type="journal article" date="2018" name="Nat. Biotechnol.">
        <title>A standardized bacterial taxonomy based on genome phylogeny substantially revises the tree of life.</title>
        <authorList>
            <person name="Parks D.H."/>
            <person name="Chuvochina M."/>
            <person name="Waite D.W."/>
            <person name="Rinke C."/>
            <person name="Skarshewski A."/>
            <person name="Chaumeil P.A."/>
            <person name="Hugenholtz P."/>
        </authorList>
    </citation>
    <scope>NUCLEOTIDE SEQUENCE [LARGE SCALE GENOMIC DNA]</scope>
    <source>
        <strain evidence="3">UBA9380</strain>
    </source>
</reference>
<feature type="domain" description="Response regulatory" evidence="2">
    <location>
        <begin position="5"/>
        <end position="48"/>
    </location>
</feature>
<feature type="non-terminal residue" evidence="3">
    <location>
        <position position="48"/>
    </location>
</feature>
<sequence length="48" mass="5312">MTGKTVLIVDDEAPIREMIAVALEMADYDYLEAADAREAHALIVDKHP</sequence>
<protein>
    <submittedName>
        <fullName evidence="3">DNA-binding response regulator</fullName>
    </submittedName>
</protein>
<accession>A0A352ITY7</accession>
<evidence type="ECO:0000313" key="4">
    <source>
        <dbReference type="Proteomes" id="UP000263489"/>
    </source>
</evidence>
<gene>
    <name evidence="3" type="ORF">DC045_11540</name>
</gene>
<dbReference type="PROSITE" id="PS50110">
    <property type="entry name" value="RESPONSE_REGULATORY"/>
    <property type="match status" value="1"/>
</dbReference>
<evidence type="ECO:0000259" key="2">
    <source>
        <dbReference type="PROSITE" id="PS50110"/>
    </source>
</evidence>
<evidence type="ECO:0000313" key="3">
    <source>
        <dbReference type="EMBL" id="HBC34920.1"/>
    </source>
</evidence>
<dbReference type="AlphaFoldDB" id="A0A352ITY7"/>
<organism evidence="3 4">
    <name type="scientific">Marinobacter adhaerens</name>
    <dbReference type="NCBI Taxonomy" id="1033846"/>
    <lineage>
        <taxon>Bacteria</taxon>
        <taxon>Pseudomonadati</taxon>
        <taxon>Pseudomonadota</taxon>
        <taxon>Gammaproteobacteria</taxon>
        <taxon>Pseudomonadales</taxon>
        <taxon>Marinobacteraceae</taxon>
        <taxon>Marinobacter</taxon>
    </lineage>
</organism>
<proteinExistence type="predicted"/>
<dbReference type="SUPFAM" id="SSF52172">
    <property type="entry name" value="CheY-like"/>
    <property type="match status" value="1"/>
</dbReference>
<dbReference type="EMBL" id="DNNA01000181">
    <property type="protein sequence ID" value="HBC34920.1"/>
    <property type="molecule type" value="Genomic_DNA"/>
</dbReference>
<evidence type="ECO:0000256" key="1">
    <source>
        <dbReference type="PROSITE-ProRule" id="PRU00169"/>
    </source>
</evidence>
<comment type="caution">
    <text evidence="1">Lacks conserved residue(s) required for the propagation of feature annotation.</text>
</comment>
<dbReference type="GO" id="GO:0000160">
    <property type="term" value="P:phosphorelay signal transduction system"/>
    <property type="evidence" value="ECO:0007669"/>
    <property type="project" value="InterPro"/>
</dbReference>
<dbReference type="InterPro" id="IPR001789">
    <property type="entry name" value="Sig_transdc_resp-reg_receiver"/>
</dbReference>
<name>A0A352ITY7_9GAMM</name>